<dbReference type="EMBL" id="CP104395">
    <property type="protein sequence ID" value="WEL19676.1"/>
    <property type="molecule type" value="Genomic_DNA"/>
</dbReference>
<evidence type="ECO:0000313" key="1">
    <source>
        <dbReference type="EMBL" id="WEL19676.1"/>
    </source>
</evidence>
<reference evidence="1 2" key="1">
    <citation type="submission" date="2022-09" db="EMBL/GenBank/DDBJ databases">
        <title>Xylan utilization by haloarchaea-nanohaloarchaea associations.</title>
        <authorList>
            <person name="Yakimov M."/>
        </authorList>
    </citation>
    <scope>NUCLEOTIDE SEQUENCE [LARGE SCALE GENOMIC DNA]</scope>
    <source>
        <strain evidence="1 2">SVXNc</strain>
    </source>
</reference>
<name>A0ABY8CK22_9ARCH</name>
<organism evidence="1 2">
    <name type="scientific">Candidatus Nanohalococcus occultus</name>
    <dbReference type="NCBI Taxonomy" id="2978047"/>
    <lineage>
        <taxon>Archaea</taxon>
        <taxon>Candidatus Nanohalarchaeota</taxon>
        <taxon>Candidatus Nanohalarchaeota incertae sedis</taxon>
        <taxon>Candidatus Nanohalococcus</taxon>
    </lineage>
</organism>
<protein>
    <submittedName>
        <fullName evidence="1">Uncharacterized protein</fullName>
    </submittedName>
</protein>
<accession>A0ABY8CK22</accession>
<dbReference type="RefSeq" id="WP_347721510.1">
    <property type="nucleotide sequence ID" value="NZ_CP104395.1"/>
</dbReference>
<evidence type="ECO:0000313" key="2">
    <source>
        <dbReference type="Proteomes" id="UP001218034"/>
    </source>
</evidence>
<gene>
    <name evidence="1" type="ORF">SVXNc_0662</name>
</gene>
<dbReference type="GeneID" id="90590099"/>
<keyword evidence="2" id="KW-1185">Reference proteome</keyword>
<sequence>MRSDDTQKIDVRNLPEGWNKVEGGRNSCASAPTVYEGVVSGTYQDIREDYAQRGIELPAQNSSVDAEIVNQRTETSYKVQIESHEATQGKWKLKITSDENIDELLG</sequence>
<proteinExistence type="predicted"/>
<dbReference type="Proteomes" id="UP001218034">
    <property type="component" value="Chromosome"/>
</dbReference>